<keyword evidence="5" id="KW-1185">Reference proteome</keyword>
<dbReference type="InterPro" id="IPR011419">
    <property type="entry name" value="ATP12_ATP_synth-F1-assembly"/>
</dbReference>
<dbReference type="OrthoDB" id="9797825at2"/>
<dbReference type="PANTHER" id="PTHR21013:SF10">
    <property type="entry name" value="ATP SYNTHASE MITOCHONDRIAL F1 COMPLEX ASSEMBLY FACTOR 2"/>
    <property type="match status" value="1"/>
</dbReference>
<dbReference type="RefSeq" id="WP_108384104.1">
    <property type="nucleotide sequence ID" value="NZ_QBUD01000001.1"/>
</dbReference>
<organism evidence="4 5">
    <name type="scientific">Yoonia sediminilitoris</name>
    <dbReference type="NCBI Taxonomy" id="1286148"/>
    <lineage>
        <taxon>Bacteria</taxon>
        <taxon>Pseudomonadati</taxon>
        <taxon>Pseudomonadota</taxon>
        <taxon>Alphaproteobacteria</taxon>
        <taxon>Rhodobacterales</taxon>
        <taxon>Paracoccaceae</taxon>
        <taxon>Yoonia</taxon>
    </lineage>
</organism>
<evidence type="ECO:0000256" key="1">
    <source>
        <dbReference type="ARBA" id="ARBA00008231"/>
    </source>
</evidence>
<evidence type="ECO:0000313" key="4">
    <source>
        <dbReference type="EMBL" id="PUB18423.1"/>
    </source>
</evidence>
<dbReference type="Pfam" id="PF07542">
    <property type="entry name" value="ATP12"/>
    <property type="match status" value="1"/>
</dbReference>
<evidence type="ECO:0000256" key="3">
    <source>
        <dbReference type="ARBA" id="ARBA00023186"/>
    </source>
</evidence>
<dbReference type="Gene3D" id="1.10.3580.10">
    <property type="entry name" value="ATP12 ATPase"/>
    <property type="match status" value="1"/>
</dbReference>
<reference evidence="4 5" key="1">
    <citation type="submission" date="2018-04" db="EMBL/GenBank/DDBJ databases">
        <title>Genomic Encyclopedia of Archaeal and Bacterial Type Strains, Phase II (KMG-II): from individual species to whole genera.</title>
        <authorList>
            <person name="Goeker M."/>
        </authorList>
    </citation>
    <scope>NUCLEOTIDE SEQUENCE [LARGE SCALE GENOMIC DNA]</scope>
    <source>
        <strain evidence="4 5">DSM 29955</strain>
    </source>
</reference>
<protein>
    <submittedName>
        <fullName evidence="4">Chaperone required for assembly of F1-ATPase</fullName>
    </submittedName>
</protein>
<dbReference type="Proteomes" id="UP000244523">
    <property type="component" value="Unassembled WGS sequence"/>
</dbReference>
<accession>A0A2T6KPD2</accession>
<proteinExistence type="inferred from homology"/>
<dbReference type="InterPro" id="IPR042272">
    <property type="entry name" value="ATP12_ATP_synth-F1-assembly_N"/>
</dbReference>
<sequence>MSDWQPKRFWKQTTATPTDGGYTVLLDGRHVKTPGKAPLTMPTMAMAEAVAMEWDAQQDKVDPRTMPVTRSANSAIDKVSTQRDEVIAHLAEYADSDLLCYRASEPQGLVARQNAGWDPVLDWAATQLNARLAVGVGVMYQPQNADDLSRLQAEIKDLDAFALTAAHDLISLSGSFVLAVAVVREHLNPEVAWELSRIDEQWQLEQWGNDEEAESNARLKQDDFLHAARFYGLSQQV</sequence>
<keyword evidence="3" id="KW-0143">Chaperone</keyword>
<name>A0A2T6KPD2_9RHOB</name>
<comment type="similarity">
    <text evidence="1">Belongs to the ATP12 family.</text>
</comment>
<dbReference type="Gene3D" id="3.30.2180.10">
    <property type="entry name" value="ATP12-like"/>
    <property type="match status" value="1"/>
</dbReference>
<dbReference type="SUPFAM" id="SSF160909">
    <property type="entry name" value="ATP12-like"/>
    <property type="match status" value="1"/>
</dbReference>
<comment type="caution">
    <text evidence="4">The sequence shown here is derived from an EMBL/GenBank/DDBJ whole genome shotgun (WGS) entry which is preliminary data.</text>
</comment>
<evidence type="ECO:0000256" key="2">
    <source>
        <dbReference type="ARBA" id="ARBA00022946"/>
    </source>
</evidence>
<dbReference type="InterPro" id="IPR023335">
    <property type="entry name" value="ATP12_ortho_dom_sf"/>
</dbReference>
<dbReference type="EMBL" id="QBUD01000001">
    <property type="protein sequence ID" value="PUB18423.1"/>
    <property type="molecule type" value="Genomic_DNA"/>
</dbReference>
<keyword evidence="2" id="KW-0809">Transit peptide</keyword>
<dbReference type="PANTHER" id="PTHR21013">
    <property type="entry name" value="ATP SYNTHASE MITOCHONDRIAL F1 COMPLEX ASSEMBLY FACTOR 2/ATP12 PROTEIN, MITOCHONDRIAL PRECURSOR"/>
    <property type="match status" value="1"/>
</dbReference>
<gene>
    <name evidence="4" type="ORF">C8N45_1017</name>
</gene>
<evidence type="ECO:0000313" key="5">
    <source>
        <dbReference type="Proteomes" id="UP000244523"/>
    </source>
</evidence>
<dbReference type="GO" id="GO:0043461">
    <property type="term" value="P:proton-transporting ATP synthase complex assembly"/>
    <property type="evidence" value="ECO:0007669"/>
    <property type="project" value="InterPro"/>
</dbReference>
<dbReference type="AlphaFoldDB" id="A0A2T6KPD2"/>